<keyword evidence="2" id="KW-0812">Transmembrane</keyword>
<evidence type="ECO:0000256" key="1">
    <source>
        <dbReference type="SAM" id="MobiDB-lite"/>
    </source>
</evidence>
<gene>
    <name evidence="3" type="ORF">JMJ35_009137</name>
</gene>
<comment type="caution">
    <text evidence="3">The sequence shown here is derived from an EMBL/GenBank/DDBJ whole genome shotgun (WGS) entry which is preliminary data.</text>
</comment>
<organism evidence="3 4">
    <name type="scientific">Cladonia borealis</name>
    <dbReference type="NCBI Taxonomy" id="184061"/>
    <lineage>
        <taxon>Eukaryota</taxon>
        <taxon>Fungi</taxon>
        <taxon>Dikarya</taxon>
        <taxon>Ascomycota</taxon>
        <taxon>Pezizomycotina</taxon>
        <taxon>Lecanoromycetes</taxon>
        <taxon>OSLEUM clade</taxon>
        <taxon>Lecanoromycetidae</taxon>
        <taxon>Lecanorales</taxon>
        <taxon>Lecanorineae</taxon>
        <taxon>Cladoniaceae</taxon>
        <taxon>Cladonia</taxon>
    </lineage>
</organism>
<evidence type="ECO:0008006" key="5">
    <source>
        <dbReference type="Google" id="ProtNLM"/>
    </source>
</evidence>
<feature type="compositionally biased region" description="Basic and acidic residues" evidence="1">
    <location>
        <begin position="231"/>
        <end position="254"/>
    </location>
</feature>
<proteinExistence type="predicted"/>
<dbReference type="AlphaFoldDB" id="A0AA39QUV9"/>
<feature type="compositionally biased region" description="Polar residues" evidence="1">
    <location>
        <begin position="347"/>
        <end position="368"/>
    </location>
</feature>
<feature type="transmembrane region" description="Helical" evidence="2">
    <location>
        <begin position="136"/>
        <end position="160"/>
    </location>
</feature>
<evidence type="ECO:0000313" key="3">
    <source>
        <dbReference type="EMBL" id="KAK0508861.1"/>
    </source>
</evidence>
<keyword evidence="4" id="KW-1185">Reference proteome</keyword>
<feature type="region of interest" description="Disordered" evidence="1">
    <location>
        <begin position="390"/>
        <end position="427"/>
    </location>
</feature>
<dbReference type="EMBL" id="JAFEKC020000020">
    <property type="protein sequence ID" value="KAK0508861.1"/>
    <property type="molecule type" value="Genomic_DNA"/>
</dbReference>
<feature type="region of interest" description="Disordered" evidence="1">
    <location>
        <begin position="338"/>
        <end position="368"/>
    </location>
</feature>
<protein>
    <recommendedName>
        <fullName evidence="5">SMODS and SLOG-associating 2TM effector domain-containing protein</fullName>
    </recommendedName>
</protein>
<evidence type="ECO:0000313" key="4">
    <source>
        <dbReference type="Proteomes" id="UP001166286"/>
    </source>
</evidence>
<evidence type="ECO:0000256" key="2">
    <source>
        <dbReference type="SAM" id="Phobius"/>
    </source>
</evidence>
<feature type="compositionally biased region" description="Basic and acidic residues" evidence="1">
    <location>
        <begin position="261"/>
        <end position="272"/>
    </location>
</feature>
<feature type="transmembrane region" description="Helical" evidence="2">
    <location>
        <begin position="101"/>
        <end position="124"/>
    </location>
</feature>
<feature type="region of interest" description="Disordered" evidence="1">
    <location>
        <begin position="478"/>
        <end position="497"/>
    </location>
</feature>
<sequence>MAPSSTSLPASPLPFGADTHTHSAWRRSLSISRTPHPNAEAVRQLYKDADPKAIQDYPSFVAAARASDLALRRTSASIPPSSINDLPHRIRKVLKRHTVQLWVLAGVFQINMILLTIAITLGVVTAHSHGDGNTKAAALILGLIGLLGAVSSVAFGWLTWQGREARARLEKQWIAEEEVKEKRNLNEKATSETVLKGIRDRERSLSATRGRSRGSSREQKIPSFKELTPPETERESPVVDALPRARKDVKEDGVHTSTNGVRRDSSWTHHLDLDEEEDEYVPPVPPVPPVLPVELPTSNSSPERDPNGHGIDGPPALESPNRGVSPDIQQLEQQLRTRLNRPASPQLGESSTTITRNSLSPTLNGSSPINEEIAVPLINSLLAHRRAMSTGNLPLTPSHRSQTPTTLLPSSPLNPNFQNPPTPIDSTRINSLLANRRRSLSNSHTPAATTPTRSPPPSPSHPFPRAGNAALGSEQSDNNFLANLDDDKDENEDARSEDEALRILRTERSREQVGRWAAGLDLPFGMYLLEF</sequence>
<feature type="region of interest" description="Disordered" evidence="1">
    <location>
        <begin position="191"/>
        <end position="324"/>
    </location>
</feature>
<feature type="compositionally biased region" description="Pro residues" evidence="1">
    <location>
        <begin position="282"/>
        <end position="291"/>
    </location>
</feature>
<reference evidence="3" key="1">
    <citation type="submission" date="2023-03" db="EMBL/GenBank/DDBJ databases">
        <title>Complete genome of Cladonia borealis.</title>
        <authorList>
            <person name="Park H."/>
        </authorList>
    </citation>
    <scope>NUCLEOTIDE SEQUENCE</scope>
    <source>
        <strain evidence="3">ANT050790</strain>
    </source>
</reference>
<keyword evidence="2" id="KW-1133">Transmembrane helix</keyword>
<name>A0AA39QUV9_9LECA</name>
<feature type="region of interest" description="Disordered" evidence="1">
    <location>
        <begin position="439"/>
        <end position="473"/>
    </location>
</feature>
<feature type="compositionally biased region" description="Polar residues" evidence="1">
    <location>
        <begin position="390"/>
        <end position="400"/>
    </location>
</feature>
<dbReference type="SUPFAM" id="SSF103473">
    <property type="entry name" value="MFS general substrate transporter"/>
    <property type="match status" value="1"/>
</dbReference>
<keyword evidence="2" id="KW-0472">Membrane</keyword>
<feature type="compositionally biased region" description="Pro residues" evidence="1">
    <location>
        <begin position="453"/>
        <end position="462"/>
    </location>
</feature>
<dbReference type="Proteomes" id="UP001166286">
    <property type="component" value="Unassembled WGS sequence"/>
</dbReference>
<feature type="compositionally biased region" description="Low complexity" evidence="1">
    <location>
        <begin position="401"/>
        <end position="417"/>
    </location>
</feature>
<dbReference type="InterPro" id="IPR036259">
    <property type="entry name" value="MFS_trans_sf"/>
</dbReference>
<accession>A0AA39QUV9</accession>
<feature type="compositionally biased region" description="Low complexity" evidence="1">
    <location>
        <begin position="443"/>
        <end position="452"/>
    </location>
</feature>